<evidence type="ECO:0000313" key="11">
    <source>
        <dbReference type="EMBL" id="MDQ9171065.1"/>
    </source>
</evidence>
<dbReference type="EC" id="3.1.3.18" evidence="5 10"/>
<feature type="binding site" evidence="10">
    <location>
        <position position="17"/>
    </location>
    <ligand>
        <name>Mg(2+)</name>
        <dbReference type="ChEBI" id="CHEBI:18420"/>
    </ligand>
</feature>
<dbReference type="Proteomes" id="UP001225596">
    <property type="component" value="Unassembled WGS sequence"/>
</dbReference>
<comment type="function">
    <text evidence="10">Specifically catalyzes the dephosphorylation of 2-phosphoglycolate. Is involved in the dissimilation of the intracellular 2-phosphoglycolate formed during the DNA repair of 3'-phosphoglycolate ends, a major class of DNA lesions induced by oxidative stress.</text>
</comment>
<evidence type="ECO:0000256" key="2">
    <source>
        <dbReference type="ARBA" id="ARBA00001946"/>
    </source>
</evidence>
<evidence type="ECO:0000256" key="10">
    <source>
        <dbReference type="HAMAP-Rule" id="MF_00495"/>
    </source>
</evidence>
<dbReference type="InterPro" id="IPR006439">
    <property type="entry name" value="HAD-SF_hydro_IA"/>
</dbReference>
<dbReference type="NCBIfam" id="TIGR01449">
    <property type="entry name" value="PGP_bact"/>
    <property type="match status" value="1"/>
</dbReference>
<comment type="caution">
    <text evidence="11">The sequence shown here is derived from an EMBL/GenBank/DDBJ whole genome shotgun (WGS) entry which is preliminary data.</text>
</comment>
<dbReference type="Gene3D" id="3.40.50.1000">
    <property type="entry name" value="HAD superfamily/HAD-like"/>
    <property type="match status" value="1"/>
</dbReference>
<feature type="binding site" evidence="10">
    <location>
        <position position="180"/>
    </location>
    <ligand>
        <name>Mg(2+)</name>
        <dbReference type="ChEBI" id="CHEBI:18420"/>
    </ligand>
</feature>
<reference evidence="11 12" key="1">
    <citation type="submission" date="2023-08" db="EMBL/GenBank/DDBJ databases">
        <title>Oxalobacteraceae gen .nov., isolated from river sludge outside the plant.</title>
        <authorList>
            <person name="Zhao S.Y."/>
        </authorList>
    </citation>
    <scope>NUCLEOTIDE SEQUENCE [LARGE SCALE GENOMIC DNA]</scope>
    <source>
        <strain evidence="11 12">R-40</strain>
    </source>
</reference>
<evidence type="ECO:0000256" key="5">
    <source>
        <dbReference type="ARBA" id="ARBA00013078"/>
    </source>
</evidence>
<comment type="catalytic activity">
    <reaction evidence="1 10">
        <text>2-phosphoglycolate + H2O = glycolate + phosphate</text>
        <dbReference type="Rhea" id="RHEA:14369"/>
        <dbReference type="ChEBI" id="CHEBI:15377"/>
        <dbReference type="ChEBI" id="CHEBI:29805"/>
        <dbReference type="ChEBI" id="CHEBI:43474"/>
        <dbReference type="ChEBI" id="CHEBI:58033"/>
        <dbReference type="EC" id="3.1.3.18"/>
    </reaction>
</comment>
<comment type="pathway">
    <text evidence="3 10">Organic acid metabolism; glycolate biosynthesis; glycolate from 2-phosphoglycolate: step 1/1.</text>
</comment>
<comment type="cofactor">
    <cofactor evidence="2 10">
        <name>Mg(2+)</name>
        <dbReference type="ChEBI" id="CHEBI:18420"/>
    </cofactor>
</comment>
<dbReference type="InterPro" id="IPR036412">
    <property type="entry name" value="HAD-like_sf"/>
</dbReference>
<dbReference type="NCBIfam" id="NF009695">
    <property type="entry name" value="PRK13222.1-2"/>
    <property type="match status" value="1"/>
</dbReference>
<dbReference type="GO" id="GO:0008967">
    <property type="term" value="F:phosphoglycolate phosphatase activity"/>
    <property type="evidence" value="ECO:0007669"/>
    <property type="project" value="UniProtKB-EC"/>
</dbReference>
<evidence type="ECO:0000256" key="1">
    <source>
        <dbReference type="ARBA" id="ARBA00000830"/>
    </source>
</evidence>
<feature type="active site" description="Nucleophile" evidence="10">
    <location>
        <position position="17"/>
    </location>
</feature>
<dbReference type="InterPro" id="IPR050155">
    <property type="entry name" value="HAD-like_hydrolase_sf"/>
</dbReference>
<protein>
    <recommendedName>
        <fullName evidence="5 10">Phosphoglycolate phosphatase</fullName>
        <shortName evidence="10">PGP</shortName>
        <shortName evidence="10">PGPase</shortName>
        <ecNumber evidence="5 10">3.1.3.18</ecNumber>
    </recommendedName>
</protein>
<dbReference type="SUPFAM" id="SSF56784">
    <property type="entry name" value="HAD-like"/>
    <property type="match status" value="1"/>
</dbReference>
<organism evidence="11 12">
    <name type="scientific">Keguizhuia sedimenti</name>
    <dbReference type="NCBI Taxonomy" id="3064264"/>
    <lineage>
        <taxon>Bacteria</taxon>
        <taxon>Pseudomonadati</taxon>
        <taxon>Pseudomonadota</taxon>
        <taxon>Betaproteobacteria</taxon>
        <taxon>Burkholderiales</taxon>
        <taxon>Oxalobacteraceae</taxon>
        <taxon>Keguizhuia</taxon>
    </lineage>
</organism>
<name>A0ABU1BPZ9_9BURK</name>
<feature type="binding site" evidence="10">
    <location>
        <position position="19"/>
    </location>
    <ligand>
        <name>Mg(2+)</name>
        <dbReference type="ChEBI" id="CHEBI:18420"/>
    </ligand>
</feature>
<evidence type="ECO:0000313" key="12">
    <source>
        <dbReference type="Proteomes" id="UP001225596"/>
    </source>
</evidence>
<dbReference type="SFLD" id="SFLDG01129">
    <property type="entry name" value="C1.5:_HAD__Beta-PGM__Phosphata"/>
    <property type="match status" value="1"/>
</dbReference>
<evidence type="ECO:0000256" key="4">
    <source>
        <dbReference type="ARBA" id="ARBA00006171"/>
    </source>
</evidence>
<keyword evidence="12" id="KW-1185">Reference proteome</keyword>
<evidence type="ECO:0000256" key="7">
    <source>
        <dbReference type="ARBA" id="ARBA00022801"/>
    </source>
</evidence>
<dbReference type="NCBIfam" id="TIGR01509">
    <property type="entry name" value="HAD-SF-IA-v3"/>
    <property type="match status" value="1"/>
</dbReference>
<proteinExistence type="inferred from homology"/>
<evidence type="ECO:0000256" key="3">
    <source>
        <dbReference type="ARBA" id="ARBA00004818"/>
    </source>
</evidence>
<evidence type="ECO:0000256" key="6">
    <source>
        <dbReference type="ARBA" id="ARBA00022723"/>
    </source>
</evidence>
<evidence type="ECO:0000256" key="8">
    <source>
        <dbReference type="ARBA" id="ARBA00022842"/>
    </source>
</evidence>
<dbReference type="SFLD" id="SFLDS00003">
    <property type="entry name" value="Haloacid_Dehalogenase"/>
    <property type="match status" value="1"/>
</dbReference>
<accession>A0ABU1BPZ9</accession>
<dbReference type="SFLD" id="SFLDG01135">
    <property type="entry name" value="C1.5.6:_HAD__Beta-PGM__Phospha"/>
    <property type="match status" value="1"/>
</dbReference>
<keyword evidence="7 10" id="KW-0378">Hydrolase</keyword>
<dbReference type="NCBIfam" id="TIGR01549">
    <property type="entry name" value="HAD-SF-IA-v1"/>
    <property type="match status" value="1"/>
</dbReference>
<evidence type="ECO:0000256" key="9">
    <source>
        <dbReference type="ARBA" id="ARBA00023277"/>
    </source>
</evidence>
<dbReference type="RefSeq" id="WP_338436998.1">
    <property type="nucleotide sequence ID" value="NZ_JAUYVH010000006.1"/>
</dbReference>
<dbReference type="Gene3D" id="1.10.150.240">
    <property type="entry name" value="Putative phosphatase, domain 2"/>
    <property type="match status" value="1"/>
</dbReference>
<dbReference type="EMBL" id="JAUYVH010000006">
    <property type="protein sequence ID" value="MDQ9171065.1"/>
    <property type="molecule type" value="Genomic_DNA"/>
</dbReference>
<dbReference type="HAMAP" id="MF_00495">
    <property type="entry name" value="GPH_hydrolase_bact"/>
    <property type="match status" value="1"/>
</dbReference>
<sequence length="231" mass="25200">MNSLQQKLSNIAGVIVDLDGTMAHTAPDFQVAINAVRRELDLPGLSIELIETFVGKGTAHLVRRALAVDLTSAQVDVHFEQALDRYHAHYHAINGQYVTIYDGVQAGLSLMQQKGLRLACVTNKPIAFAVPLLQKLGLEDYFEVVYGGDSFPKKKPDPYPLLQVCKDFDVPPQRIVAIGDSINDAQAARAAGCWVLNVPYGYNHGHPIQEVDSDGIVQTLLEAAELISPQS</sequence>
<keyword evidence="6 10" id="KW-0479">Metal-binding</keyword>
<dbReference type="Pfam" id="PF00702">
    <property type="entry name" value="Hydrolase"/>
    <property type="match status" value="1"/>
</dbReference>
<dbReference type="PANTHER" id="PTHR43434">
    <property type="entry name" value="PHOSPHOGLYCOLATE PHOSPHATASE"/>
    <property type="match status" value="1"/>
</dbReference>
<dbReference type="InterPro" id="IPR023214">
    <property type="entry name" value="HAD_sf"/>
</dbReference>
<keyword evidence="9 10" id="KW-0119">Carbohydrate metabolism</keyword>
<comment type="similarity">
    <text evidence="4 10">Belongs to the HAD-like hydrolase superfamily. CbbY/CbbZ/Gph/YieH family.</text>
</comment>
<dbReference type="InterPro" id="IPR023198">
    <property type="entry name" value="PGP-like_dom2"/>
</dbReference>
<dbReference type="PANTHER" id="PTHR43434:SF1">
    <property type="entry name" value="PHOSPHOGLYCOLATE PHOSPHATASE"/>
    <property type="match status" value="1"/>
</dbReference>
<keyword evidence="8 10" id="KW-0460">Magnesium</keyword>
<gene>
    <name evidence="11" type="ORF">Q8A64_11670</name>
</gene>
<dbReference type="InterPro" id="IPR037512">
    <property type="entry name" value="PGPase_prok"/>
</dbReference>